<dbReference type="InterPro" id="IPR007863">
    <property type="entry name" value="Peptidase_M16_C"/>
</dbReference>
<dbReference type="GO" id="GO:0046872">
    <property type="term" value="F:metal ion binding"/>
    <property type="evidence" value="ECO:0007669"/>
    <property type="project" value="InterPro"/>
</dbReference>
<reference evidence="2 3" key="1">
    <citation type="journal article" date="2016" name="Nat. Commun.">
        <title>Thousands of microbial genomes shed light on interconnected biogeochemical processes in an aquifer system.</title>
        <authorList>
            <person name="Anantharaman K."/>
            <person name="Brown C.T."/>
            <person name="Hug L.A."/>
            <person name="Sharon I."/>
            <person name="Castelle C.J."/>
            <person name="Probst A.J."/>
            <person name="Thomas B.C."/>
            <person name="Singh A."/>
            <person name="Wilkins M.J."/>
            <person name="Karaoz U."/>
            <person name="Brodie E.L."/>
            <person name="Williams K.H."/>
            <person name="Hubbard S.S."/>
            <person name="Banfield J.F."/>
        </authorList>
    </citation>
    <scope>NUCLEOTIDE SEQUENCE [LARGE SCALE GENOMIC DNA]</scope>
</reference>
<dbReference type="Proteomes" id="UP000178449">
    <property type="component" value="Unassembled WGS sequence"/>
</dbReference>
<dbReference type="PANTHER" id="PTHR43016:SF13">
    <property type="entry name" value="PRESEQUENCE PROTEASE, MITOCHONDRIAL"/>
    <property type="match status" value="1"/>
</dbReference>
<comment type="caution">
    <text evidence="2">The sequence shown here is derived from an EMBL/GenBank/DDBJ whole genome shotgun (WGS) entry which is preliminary data.</text>
</comment>
<gene>
    <name evidence="2" type="ORF">A2527_13925</name>
</gene>
<evidence type="ECO:0000259" key="1">
    <source>
        <dbReference type="SMART" id="SM01264"/>
    </source>
</evidence>
<dbReference type="STRING" id="1817772.A2527_13925"/>
<dbReference type="Gene3D" id="3.30.830.10">
    <property type="entry name" value="Metalloenzyme, LuxS/M16 peptidase-like"/>
    <property type="match status" value="4"/>
</dbReference>
<name>A0A1F6G4K9_9PROT</name>
<dbReference type="AlphaFoldDB" id="A0A1F6G4K9"/>
<dbReference type="GO" id="GO:0006508">
    <property type="term" value="P:proteolysis"/>
    <property type="evidence" value="ECO:0007669"/>
    <property type="project" value="InterPro"/>
</dbReference>
<evidence type="ECO:0000313" key="2">
    <source>
        <dbReference type="EMBL" id="OGG93031.1"/>
    </source>
</evidence>
<dbReference type="SMART" id="SM01264">
    <property type="entry name" value="M16C_associated"/>
    <property type="match status" value="1"/>
</dbReference>
<feature type="domain" description="Peptidase M16C associated" evidence="1">
    <location>
        <begin position="471"/>
        <end position="717"/>
    </location>
</feature>
<dbReference type="InterPro" id="IPR013578">
    <property type="entry name" value="Peptidase_M16C_assoc"/>
</dbReference>
<dbReference type="FunFam" id="3.30.830.10:FF:000011">
    <property type="entry name" value="Presequence protease, mitochondrial"/>
    <property type="match status" value="1"/>
</dbReference>
<proteinExistence type="predicted"/>
<sequence>MNPLQYNPGDRAHGFLVKEVTRLERLQLTYYRLVHERTGAQLVHLANEDDNNLFAVAFPTTPTDSSGVAHILEHTALCGSQKYPVRDPFFSMIKRSLKTFMNAFTASDWTMYPFSTQNPKDFDNLLGIYLDAAFFPLLSELNFSQEGHRLEFQDPSDENSPLEFKGVVYNEMQGAMSQQSQIMHRNLGQALFPTLTYRHNSGGDPAVITDLTHEQLVKFHQSHYHPSNAFFYTYGDLPLEGHLAQIEALALSQFEAIETHTQVGTETRYREPKSFDFTYPLDPSEDNGKKGQLLLAWLTADVLEPLEVLSLELIEEILLGHSGAPLKKALLESKLGQALADGTGFENEIRQCWFGAGLQGVARADFDQVETLVLDTLKEIAQKGIDPVALETALHQMELSVREITGGGYPYGLNLLFRFFGPWVHGGDPLSALDLDQTLNQLKARLEKPGYLEGKIKQYLLDNPHRVRVSLQPDPGMQARQEAARRAKLDQIRAGLSLDEVEAIKARGLALEAHQETEEDLDCLPTLTVSDIPKEIRFYDPVLERPEARDVYLYEQPTNGISYLKCFFRLDGITDEERAWLPLLGLLLTQTGKGDLSYEGLAQEISRHTGGFSASPQSRQFLDPIPLEEYLVIGSKSLHEKLPKLFELLRLILGGLEVKEEERIISLVGQRTNGLVNHLVQSGHQYALGLASRHFSRAAQIDEIYSGLSQTRFMKELAALEPKVLLKRLTGLTGIFDRVFTASRLSVFGLGEADSLGSLETQISGLYQSLPAGAPVKPAGDQIEPVAKRVQEAWVTTTPVSYVAQAQQAPRFLDPDAPRLFVLANLLRFPYLHGEIREKGGAYGGMSGYNATLGIFSMSSYRDPHLNRTLEVFKGALGWLESTAFDQTALDEAILQCASSMDSPQSPSGRASSAYHHLKIGKTKERRLAFRQGVLGAKREELIECARRWLTGEVSVAVLTGEEILTREKNTTLERHKV</sequence>
<dbReference type="Pfam" id="PF08367">
    <property type="entry name" value="M16C_assoc"/>
    <property type="match status" value="1"/>
</dbReference>
<dbReference type="Pfam" id="PF22516">
    <property type="entry name" value="PreP_C"/>
    <property type="match status" value="1"/>
</dbReference>
<dbReference type="EMBL" id="MFNE01000053">
    <property type="protein sequence ID" value="OGG93031.1"/>
    <property type="molecule type" value="Genomic_DNA"/>
</dbReference>
<evidence type="ECO:0000313" key="3">
    <source>
        <dbReference type="Proteomes" id="UP000178449"/>
    </source>
</evidence>
<dbReference type="SUPFAM" id="SSF63411">
    <property type="entry name" value="LuxS/MPP-like metallohydrolase"/>
    <property type="match status" value="4"/>
</dbReference>
<dbReference type="InterPro" id="IPR011765">
    <property type="entry name" value="Pept_M16_N"/>
</dbReference>
<accession>A0A1F6G4K9</accession>
<dbReference type="PANTHER" id="PTHR43016">
    <property type="entry name" value="PRESEQUENCE PROTEASE"/>
    <property type="match status" value="1"/>
</dbReference>
<dbReference type="InterPro" id="IPR011249">
    <property type="entry name" value="Metalloenz_LuxS/M16"/>
</dbReference>
<dbReference type="Pfam" id="PF05193">
    <property type="entry name" value="Peptidase_M16_C"/>
    <property type="match status" value="1"/>
</dbReference>
<dbReference type="InterPro" id="IPR055130">
    <property type="entry name" value="PreP_C"/>
</dbReference>
<protein>
    <recommendedName>
        <fullName evidence="1">Peptidase M16C associated domain-containing protein</fullName>
    </recommendedName>
</protein>
<dbReference type="Pfam" id="PF00675">
    <property type="entry name" value="Peptidase_M16"/>
    <property type="match status" value="1"/>
</dbReference>
<organism evidence="2 3">
    <name type="scientific">Candidatus Lambdaproteobacteria bacterium RIFOXYD2_FULL_50_16</name>
    <dbReference type="NCBI Taxonomy" id="1817772"/>
    <lineage>
        <taxon>Bacteria</taxon>
        <taxon>Pseudomonadati</taxon>
        <taxon>Pseudomonadota</taxon>
        <taxon>Candidatus Lambdaproteobacteria</taxon>
    </lineage>
</organism>